<reference evidence="1" key="1">
    <citation type="journal article" date="2015" name="Nature">
        <title>Complex archaea that bridge the gap between prokaryotes and eukaryotes.</title>
        <authorList>
            <person name="Spang A."/>
            <person name="Saw J.H."/>
            <person name="Jorgensen S.L."/>
            <person name="Zaremba-Niedzwiedzka K."/>
            <person name="Martijn J."/>
            <person name="Lind A.E."/>
            <person name="van Eijk R."/>
            <person name="Schleper C."/>
            <person name="Guy L."/>
            <person name="Ettema T.J."/>
        </authorList>
    </citation>
    <scope>NUCLEOTIDE SEQUENCE</scope>
</reference>
<sequence>MDAPGLSLIISFYNKLDNLRLILASLELQSFS</sequence>
<protein>
    <submittedName>
        <fullName evidence="1">Uncharacterized protein</fullName>
    </submittedName>
</protein>
<name>A0A0F9AC41_9ZZZZ</name>
<dbReference type="AlphaFoldDB" id="A0A0F9AC41"/>
<dbReference type="EMBL" id="LAZR01058489">
    <property type="protein sequence ID" value="KKK69776.1"/>
    <property type="molecule type" value="Genomic_DNA"/>
</dbReference>
<organism evidence="1">
    <name type="scientific">marine sediment metagenome</name>
    <dbReference type="NCBI Taxonomy" id="412755"/>
    <lineage>
        <taxon>unclassified sequences</taxon>
        <taxon>metagenomes</taxon>
        <taxon>ecological metagenomes</taxon>
    </lineage>
</organism>
<gene>
    <name evidence="1" type="ORF">LCGC14_2930640</name>
</gene>
<proteinExistence type="predicted"/>
<accession>A0A0F9AC41</accession>
<evidence type="ECO:0000313" key="1">
    <source>
        <dbReference type="EMBL" id="KKK69776.1"/>
    </source>
</evidence>
<feature type="non-terminal residue" evidence="1">
    <location>
        <position position="32"/>
    </location>
</feature>
<comment type="caution">
    <text evidence="1">The sequence shown here is derived from an EMBL/GenBank/DDBJ whole genome shotgun (WGS) entry which is preliminary data.</text>
</comment>